<dbReference type="Gene3D" id="3.30.360.10">
    <property type="entry name" value="Dihydrodipicolinate Reductase, domain 2"/>
    <property type="match status" value="1"/>
</dbReference>
<evidence type="ECO:0000256" key="1">
    <source>
        <dbReference type="SAM" id="Phobius"/>
    </source>
</evidence>
<dbReference type="Proteomes" id="UP000307968">
    <property type="component" value="Chromosome"/>
</dbReference>
<accession>A0A4U9HVK0</accession>
<protein>
    <submittedName>
        <fullName evidence="2">Uncharacterized protein</fullName>
    </submittedName>
</protein>
<name>A0A4U9HVK0_SERRU</name>
<dbReference type="EMBL" id="LR590463">
    <property type="protein sequence ID" value="VTP67816.1"/>
    <property type="molecule type" value="Genomic_DNA"/>
</dbReference>
<dbReference type="SUPFAM" id="SSF55347">
    <property type="entry name" value="Glyceraldehyde-3-phosphate dehydrogenase-like, C-terminal domain"/>
    <property type="match status" value="1"/>
</dbReference>
<keyword evidence="1" id="KW-0472">Membrane</keyword>
<feature type="transmembrane region" description="Helical" evidence="1">
    <location>
        <begin position="6"/>
        <end position="27"/>
    </location>
</feature>
<gene>
    <name evidence="2" type="ORF">NCTC12971_05300</name>
</gene>
<organism evidence="2 3">
    <name type="scientific">Serratia rubidaea</name>
    <name type="common">Serratia marinorubra</name>
    <dbReference type="NCBI Taxonomy" id="61652"/>
    <lineage>
        <taxon>Bacteria</taxon>
        <taxon>Pseudomonadati</taxon>
        <taxon>Pseudomonadota</taxon>
        <taxon>Gammaproteobacteria</taxon>
        <taxon>Enterobacterales</taxon>
        <taxon>Yersiniaceae</taxon>
        <taxon>Serratia</taxon>
    </lineage>
</organism>
<dbReference type="AlphaFoldDB" id="A0A4U9HVK0"/>
<reference evidence="2 3" key="1">
    <citation type="submission" date="2019-05" db="EMBL/GenBank/DDBJ databases">
        <authorList>
            <consortium name="Pathogen Informatics"/>
        </authorList>
    </citation>
    <scope>NUCLEOTIDE SEQUENCE [LARGE SCALE GENOMIC DNA]</scope>
    <source>
        <strain evidence="2 3">NCTC12971</strain>
    </source>
</reference>
<keyword evidence="1" id="KW-0812">Transmembrane</keyword>
<sequence length="110" mass="11153">MLDLGSYLISFSIGVAGAVPATIVAYGQSAPGGVNGQASMLFNHGNGMQAVLNTTLFSNTSGAATVAGRDATLYLDGQFYAPRRLYAAVQPGQPAAALAGSRRTLCAAEL</sequence>
<keyword evidence="1" id="KW-1133">Transmembrane helix</keyword>
<evidence type="ECO:0000313" key="3">
    <source>
        <dbReference type="Proteomes" id="UP000307968"/>
    </source>
</evidence>
<evidence type="ECO:0000313" key="2">
    <source>
        <dbReference type="EMBL" id="VTP67816.1"/>
    </source>
</evidence>
<proteinExistence type="predicted"/>